<comment type="caution">
    <text evidence="2">The sequence shown here is derived from an EMBL/GenBank/DDBJ whole genome shotgun (WGS) entry which is preliminary data.</text>
</comment>
<evidence type="ECO:0000313" key="3">
    <source>
        <dbReference type="Proteomes" id="UP000287830"/>
    </source>
</evidence>
<evidence type="ECO:0000259" key="1">
    <source>
        <dbReference type="Pfam" id="PF04149"/>
    </source>
</evidence>
<dbReference type="RefSeq" id="WP_125046422.1">
    <property type="nucleotide sequence ID" value="NZ_BHZC01000001.1"/>
</dbReference>
<evidence type="ECO:0000313" key="2">
    <source>
        <dbReference type="EMBL" id="GCD36962.1"/>
    </source>
</evidence>
<dbReference type="Pfam" id="PF04149">
    <property type="entry name" value="DUF397"/>
    <property type="match status" value="1"/>
</dbReference>
<dbReference type="GeneID" id="95623580"/>
<reference evidence="2 3" key="1">
    <citation type="submission" date="2018-11" db="EMBL/GenBank/DDBJ databases">
        <title>Whole genome sequence of Streptomyces chrestomyceticus NBRC 13444(T).</title>
        <authorList>
            <person name="Komaki H."/>
            <person name="Tamura T."/>
        </authorList>
    </citation>
    <scope>NUCLEOTIDE SEQUENCE [LARGE SCALE GENOMIC DNA]</scope>
    <source>
        <strain evidence="2 3">NBRC 13444</strain>
    </source>
</reference>
<dbReference type="InterPro" id="IPR007278">
    <property type="entry name" value="DUF397"/>
</dbReference>
<proteinExistence type="predicted"/>
<sequence length="73" mass="7307">MSHVGDASALPVTWWKSTYSDSGAQCIECAIVDTGTVAVRDSKNPGGPALLLGRGQLAAFVSAVAGGRFGGLG</sequence>
<dbReference type="OrthoDB" id="4559404at2"/>
<protein>
    <submittedName>
        <fullName evidence="2">DUF397 domain-containing protein</fullName>
    </submittedName>
</protein>
<gene>
    <name evidence="2" type="ORF">OEIGOIKO_04743</name>
</gene>
<feature type="domain" description="DUF397" evidence="1">
    <location>
        <begin position="13"/>
        <end position="64"/>
    </location>
</feature>
<dbReference type="EMBL" id="BHZC01000001">
    <property type="protein sequence ID" value="GCD36962.1"/>
    <property type="molecule type" value="Genomic_DNA"/>
</dbReference>
<dbReference type="AlphaFoldDB" id="A0A7U9KY83"/>
<dbReference type="Proteomes" id="UP000287830">
    <property type="component" value="Unassembled WGS sequence"/>
</dbReference>
<accession>A0A7U9KY83</accession>
<organism evidence="2 3">
    <name type="scientific">Streptomyces chrestomyceticus JCM 4735</name>
    <dbReference type="NCBI Taxonomy" id="1306181"/>
    <lineage>
        <taxon>Bacteria</taxon>
        <taxon>Bacillati</taxon>
        <taxon>Actinomycetota</taxon>
        <taxon>Actinomycetes</taxon>
        <taxon>Kitasatosporales</taxon>
        <taxon>Streptomycetaceae</taxon>
        <taxon>Streptomyces</taxon>
    </lineage>
</organism>
<name>A0A7U9KY83_9ACTN</name>